<keyword evidence="4" id="KW-1185">Reference proteome</keyword>
<dbReference type="GO" id="GO:0005524">
    <property type="term" value="F:ATP binding"/>
    <property type="evidence" value="ECO:0007669"/>
    <property type="project" value="InterPro"/>
</dbReference>
<dbReference type="Proteomes" id="UP000730161">
    <property type="component" value="Unassembled WGS sequence"/>
</dbReference>
<protein>
    <recommendedName>
        <fullName evidence="5">ATPase</fullName>
    </recommendedName>
</protein>
<dbReference type="InterPro" id="IPR003959">
    <property type="entry name" value="ATPase_AAA_core"/>
</dbReference>
<comment type="caution">
    <text evidence="3">The sequence shown here is derived from an EMBL/GenBank/DDBJ whole genome shotgun (WGS) entry which is preliminary data.</text>
</comment>
<reference evidence="3" key="1">
    <citation type="submission" date="2014-12" db="EMBL/GenBank/DDBJ databases">
        <authorList>
            <person name="Huang H.-H."/>
            <person name="Chen S.-C."/>
            <person name="Lai M.-C."/>
        </authorList>
    </citation>
    <scope>NUCLEOTIDE SEQUENCE</scope>
    <source>
        <strain evidence="3">K1F9705b</strain>
    </source>
</reference>
<dbReference type="InterPro" id="IPR014555">
    <property type="entry name" value="RecF-like"/>
</dbReference>
<feature type="domain" description="Endonuclease GajA/Old nuclease/RecF-like AAA" evidence="1">
    <location>
        <begin position="1"/>
        <end position="47"/>
    </location>
</feature>
<accession>A0A8J7W951</accession>
<dbReference type="AlphaFoldDB" id="A0A8J7W951"/>
<evidence type="ECO:0008006" key="5">
    <source>
        <dbReference type="Google" id="ProtNLM"/>
    </source>
</evidence>
<dbReference type="PANTHER" id="PTHR40396:SF1">
    <property type="entry name" value="ATPASE AAA-TYPE CORE DOMAIN-CONTAINING PROTEIN"/>
    <property type="match status" value="1"/>
</dbReference>
<name>A0A8J7W951_9EURY</name>
<organism evidence="3 4">
    <name type="scientific">Methanocalculus chunghsingensis</name>
    <dbReference type="NCBI Taxonomy" id="156457"/>
    <lineage>
        <taxon>Archaea</taxon>
        <taxon>Methanobacteriati</taxon>
        <taxon>Methanobacteriota</taxon>
        <taxon>Stenosarchaea group</taxon>
        <taxon>Methanomicrobia</taxon>
        <taxon>Methanomicrobiales</taxon>
        <taxon>Methanocalculaceae</taxon>
        <taxon>Methanocalculus</taxon>
    </lineage>
</organism>
<dbReference type="PANTHER" id="PTHR40396">
    <property type="entry name" value="ATPASE-LIKE PROTEIN"/>
    <property type="match status" value="1"/>
</dbReference>
<dbReference type="SUPFAM" id="SSF52540">
    <property type="entry name" value="P-loop containing nucleoside triphosphate hydrolases"/>
    <property type="match status" value="1"/>
</dbReference>
<evidence type="ECO:0000259" key="1">
    <source>
        <dbReference type="Pfam" id="PF13175"/>
    </source>
</evidence>
<dbReference type="InterPro" id="IPR027417">
    <property type="entry name" value="P-loop_NTPase"/>
</dbReference>
<evidence type="ECO:0000259" key="2">
    <source>
        <dbReference type="Pfam" id="PF13304"/>
    </source>
</evidence>
<gene>
    <name evidence="3" type="ORF">RJ53_03410</name>
</gene>
<evidence type="ECO:0000313" key="3">
    <source>
        <dbReference type="EMBL" id="MBR1368600.1"/>
    </source>
</evidence>
<evidence type="ECO:0000313" key="4">
    <source>
        <dbReference type="Proteomes" id="UP000730161"/>
    </source>
</evidence>
<dbReference type="GO" id="GO:0016887">
    <property type="term" value="F:ATP hydrolysis activity"/>
    <property type="evidence" value="ECO:0007669"/>
    <property type="project" value="InterPro"/>
</dbReference>
<proteinExistence type="predicted"/>
<dbReference type="Gene3D" id="3.40.50.300">
    <property type="entry name" value="P-loop containing nucleotide triphosphate hydrolases"/>
    <property type="match status" value="2"/>
</dbReference>
<feature type="domain" description="ATPase AAA-type core" evidence="2">
    <location>
        <begin position="254"/>
        <end position="360"/>
    </location>
</feature>
<dbReference type="InterPro" id="IPR041685">
    <property type="entry name" value="AAA_GajA/Old/RecF-like"/>
</dbReference>
<dbReference type="Pfam" id="PF13304">
    <property type="entry name" value="AAA_21"/>
    <property type="match status" value="1"/>
</dbReference>
<dbReference type="EMBL" id="JWHL01000003">
    <property type="protein sequence ID" value="MBR1368600.1"/>
    <property type="molecule type" value="Genomic_DNA"/>
</dbReference>
<dbReference type="Pfam" id="PF13175">
    <property type="entry name" value="AAA_15"/>
    <property type="match status" value="1"/>
</dbReference>
<sequence>MRIQQVACKNFKSFSDLVVDLDTYNILIGTNAAGKTNFIRILRFFRDIARHGIGNAISMQGGAEFIRNASFPKDTPTELGVIFENNLGVLSGVRDTEGRRHTLTFSEIEYRFSLLIRDDAYEIVSDTLRLACSCSPESDADSRGDGELLIIRKDDGVVYDLRTPEGVTIEISDIIPPYLQDNTPRPGTLLIENPLLVPLPGFQRFFSDIAIYDFDPRSPRKAIPLTGRSDLEEDGSNLALVLRTILADPIKKRRLANLMHDLLPFIQDIDIRRFMDSSVYFTITERYGNDLTLPSSVISDGTINVINLIVALYFEEKPFIIIEEPEKNIHPYLIAKVVSMVADAASGKQILITTHNPGIVRYADVEDILLISRDKDGFSQVVRPALREEVRTFLKNEVGIEELYIQNLLGL</sequence>
<dbReference type="PIRSF" id="PIRSF029347">
    <property type="entry name" value="RecF"/>
    <property type="match status" value="1"/>
</dbReference>